<dbReference type="PROSITE" id="PS50860">
    <property type="entry name" value="AA_TRNA_LIGASE_II_ALA"/>
    <property type="match status" value="1"/>
</dbReference>
<gene>
    <name evidence="6" type="ORF">KCX82_22505</name>
</gene>
<dbReference type="GO" id="GO:0003676">
    <property type="term" value="F:nucleic acid binding"/>
    <property type="evidence" value="ECO:0007669"/>
    <property type="project" value="InterPro"/>
</dbReference>
<reference evidence="6" key="1">
    <citation type="submission" date="2021-04" db="EMBL/GenBank/DDBJ databases">
        <title>Sinoanaerobacter chloroacetimidivorans sp. nov., an obligate anaerobic bacterium isolated from anaerobic sludge.</title>
        <authorList>
            <person name="Bao Y."/>
        </authorList>
    </citation>
    <scope>NUCLEOTIDE SEQUENCE</scope>
    <source>
        <strain evidence="6">BAD-6</strain>
    </source>
</reference>
<accession>A0A8J7W479</accession>
<dbReference type="InterPro" id="IPR012947">
    <property type="entry name" value="tRNA_SAD"/>
</dbReference>
<dbReference type="SMART" id="SM00863">
    <property type="entry name" value="tRNA_SAD"/>
    <property type="match status" value="1"/>
</dbReference>
<dbReference type="GO" id="GO:0004813">
    <property type="term" value="F:alanine-tRNA ligase activity"/>
    <property type="evidence" value="ECO:0007669"/>
    <property type="project" value="InterPro"/>
</dbReference>
<evidence type="ECO:0000313" key="7">
    <source>
        <dbReference type="Proteomes" id="UP000675664"/>
    </source>
</evidence>
<dbReference type="InterPro" id="IPR051335">
    <property type="entry name" value="Alanyl-tRNA_Editing_Enzymes"/>
</dbReference>
<evidence type="ECO:0000256" key="3">
    <source>
        <dbReference type="ARBA" id="ARBA00022723"/>
    </source>
</evidence>
<dbReference type="Gene3D" id="3.10.310.40">
    <property type="match status" value="1"/>
</dbReference>
<dbReference type="GO" id="GO:0005737">
    <property type="term" value="C:cytoplasm"/>
    <property type="evidence" value="ECO:0007669"/>
    <property type="project" value="UniProtKB-SubCell"/>
</dbReference>
<dbReference type="RefSeq" id="WP_227020724.1">
    <property type="nucleotide sequence ID" value="NZ_JAGSND010000045.1"/>
</dbReference>
<comment type="caution">
    <text evidence="6">The sequence shown here is derived from an EMBL/GenBank/DDBJ whole genome shotgun (WGS) entry which is preliminary data.</text>
</comment>
<dbReference type="GO" id="GO:0002161">
    <property type="term" value="F:aminoacyl-tRNA deacylase activity"/>
    <property type="evidence" value="ECO:0007669"/>
    <property type="project" value="UniProtKB-ARBA"/>
</dbReference>
<dbReference type="Gene3D" id="2.40.30.130">
    <property type="match status" value="1"/>
</dbReference>
<keyword evidence="3" id="KW-0479">Metal-binding</keyword>
<dbReference type="PANTHER" id="PTHR43462:SF1">
    <property type="entry name" value="ALANYL-TRNA EDITING PROTEIN AARSD1"/>
    <property type="match status" value="1"/>
</dbReference>
<name>A0A8J7W479_9FIRM</name>
<dbReference type="Gene3D" id="3.30.980.10">
    <property type="entry name" value="Threonyl-trna Synthetase, Chain A, domain 2"/>
    <property type="match status" value="1"/>
</dbReference>
<organism evidence="6 7">
    <name type="scientific">Sinanaerobacter chloroacetimidivorans</name>
    <dbReference type="NCBI Taxonomy" id="2818044"/>
    <lineage>
        <taxon>Bacteria</taxon>
        <taxon>Bacillati</taxon>
        <taxon>Bacillota</taxon>
        <taxon>Clostridia</taxon>
        <taxon>Peptostreptococcales</taxon>
        <taxon>Anaerovoracaceae</taxon>
        <taxon>Sinanaerobacter</taxon>
    </lineage>
</organism>
<dbReference type="InterPro" id="IPR018163">
    <property type="entry name" value="Thr/Ala-tRNA-synth_IIc_edit"/>
</dbReference>
<comment type="cofactor">
    <cofactor evidence="1">
        <name>Zn(2+)</name>
        <dbReference type="ChEBI" id="CHEBI:29105"/>
    </cofactor>
</comment>
<dbReference type="SUPFAM" id="SSF55186">
    <property type="entry name" value="ThrRS/AlaRS common domain"/>
    <property type="match status" value="1"/>
</dbReference>
<evidence type="ECO:0000313" key="6">
    <source>
        <dbReference type="EMBL" id="MBR0600642.1"/>
    </source>
</evidence>
<dbReference type="PANTHER" id="PTHR43462">
    <property type="entry name" value="ALANYL-TRNA EDITING PROTEIN"/>
    <property type="match status" value="1"/>
</dbReference>
<evidence type="ECO:0000259" key="5">
    <source>
        <dbReference type="PROSITE" id="PS50860"/>
    </source>
</evidence>
<dbReference type="GO" id="GO:0005524">
    <property type="term" value="F:ATP binding"/>
    <property type="evidence" value="ECO:0007669"/>
    <property type="project" value="InterPro"/>
</dbReference>
<reference evidence="6" key="2">
    <citation type="submission" date="2021-04" db="EMBL/GenBank/DDBJ databases">
        <authorList>
            <person name="Liu J."/>
        </authorList>
    </citation>
    <scope>NUCLEOTIDE SEQUENCE</scope>
    <source>
        <strain evidence="6">BAD-6</strain>
    </source>
</reference>
<dbReference type="SUPFAM" id="SSF50447">
    <property type="entry name" value="Translation proteins"/>
    <property type="match status" value="1"/>
</dbReference>
<comment type="subcellular location">
    <subcellularLocation>
        <location evidence="2">Cytoplasm</location>
    </subcellularLocation>
</comment>
<feature type="domain" description="Alanyl-transfer RNA synthetases family profile" evidence="5">
    <location>
        <begin position="1"/>
        <end position="258"/>
    </location>
</feature>
<sequence>MNTKKLYQQNVYKKEGTASVVDIIGGNDPSGPVRLVLDETIFFPVGGGQPCDIGRIDGYSVRDVYEEDGIIYHVLDQKQQDSEGAIPPAEAFTLGQQVQISIDWERRFNHMQRHCGEHILSGIFFRECGGVNRGFHMGEDYMTIDIDVKDISWEKAMEIERLTNEIIWQNVPVTTRYFHSREEAEHLPLRKALALDEDISIVCVGSEENPADCVACCGTHPSTSGQVGLLKILKLESYKGMTRVYFKAGKEAYLDFQNKHDMITKLNQRYSADTADLLDKIQVQEEKSKGIRQELYQLKNAFINQEVNNILSEYEGESNKTPSVLSVIIKEYPHFNANDILAMTRILTERVNHLLVLVSISENTVILACSGNPDCGKIVKENANVWRGKGGGNAGSARALFPSKEDLDCFVTFVRQAYQAR</sequence>
<evidence type="ECO:0000256" key="1">
    <source>
        <dbReference type="ARBA" id="ARBA00001947"/>
    </source>
</evidence>
<evidence type="ECO:0000256" key="2">
    <source>
        <dbReference type="ARBA" id="ARBA00004496"/>
    </source>
</evidence>
<keyword evidence="4" id="KW-0862">Zinc</keyword>
<protein>
    <recommendedName>
        <fullName evidence="5">Alanyl-transfer RNA synthetases family profile domain-containing protein</fullName>
    </recommendedName>
</protein>
<dbReference type="AlphaFoldDB" id="A0A8J7W479"/>
<dbReference type="InterPro" id="IPR009000">
    <property type="entry name" value="Transl_B-barrel_sf"/>
</dbReference>
<dbReference type="GO" id="GO:0046872">
    <property type="term" value="F:metal ion binding"/>
    <property type="evidence" value="ECO:0007669"/>
    <property type="project" value="UniProtKB-KW"/>
</dbReference>
<dbReference type="EMBL" id="JAGSND010000045">
    <property type="protein sequence ID" value="MBR0600642.1"/>
    <property type="molecule type" value="Genomic_DNA"/>
</dbReference>
<evidence type="ECO:0000256" key="4">
    <source>
        <dbReference type="ARBA" id="ARBA00022833"/>
    </source>
</evidence>
<proteinExistence type="predicted"/>
<dbReference type="Pfam" id="PF07973">
    <property type="entry name" value="tRNA_SAD"/>
    <property type="match status" value="1"/>
</dbReference>
<dbReference type="Proteomes" id="UP000675664">
    <property type="component" value="Unassembled WGS sequence"/>
</dbReference>
<dbReference type="InterPro" id="IPR018165">
    <property type="entry name" value="Ala-tRNA-synth_IIc_core"/>
</dbReference>
<dbReference type="GO" id="GO:0006419">
    <property type="term" value="P:alanyl-tRNA aminoacylation"/>
    <property type="evidence" value="ECO:0007669"/>
    <property type="project" value="InterPro"/>
</dbReference>
<keyword evidence="7" id="KW-1185">Reference proteome</keyword>